<dbReference type="EMBL" id="JAGIXG020000037">
    <property type="protein sequence ID" value="KAI6780089.1"/>
    <property type="molecule type" value="Genomic_DNA"/>
</dbReference>
<gene>
    <name evidence="2" type="ORF">J7T54_004221</name>
</gene>
<comment type="caution">
    <text evidence="2">The sequence shown here is derived from an EMBL/GenBank/DDBJ whole genome shotgun (WGS) entry which is preliminary data.</text>
</comment>
<evidence type="ECO:0000256" key="1">
    <source>
        <dbReference type="SAM" id="SignalP"/>
    </source>
</evidence>
<sequence>MLSLVLVLALAAPLLAAALQPCGLKIAPCPKDTECIPVSPECTDLWRCRGVCEYKNAYPSCGGYRVKPVDCPPDADCRDDPRLENDCGMACDKPGMCIPKDIPRCEDRECPLGLWCYTMLEVDGCSKQVCL</sequence>
<reference evidence="2" key="1">
    <citation type="journal article" date="2021" name="J Fungi (Basel)">
        <title>Genomic and Metabolomic Analyses of the Marine Fungus Emericellopsis cladophorae: Insights into Saltwater Adaptability Mechanisms and Its Biosynthetic Potential.</title>
        <authorList>
            <person name="Goncalves M.F.M."/>
            <person name="Hilario S."/>
            <person name="Van de Peer Y."/>
            <person name="Esteves A.C."/>
            <person name="Alves A."/>
        </authorList>
    </citation>
    <scope>NUCLEOTIDE SEQUENCE</scope>
    <source>
        <strain evidence="2">MUM 19.33</strain>
    </source>
</reference>
<evidence type="ECO:0000313" key="3">
    <source>
        <dbReference type="Proteomes" id="UP001055219"/>
    </source>
</evidence>
<keyword evidence="1" id="KW-0732">Signal</keyword>
<dbReference type="GeneID" id="75830710"/>
<feature type="chain" id="PRO_5040288688" evidence="1">
    <location>
        <begin position="19"/>
        <end position="131"/>
    </location>
</feature>
<keyword evidence="3" id="KW-1185">Reference proteome</keyword>
<dbReference type="AlphaFoldDB" id="A0A9P9XZC2"/>
<organism evidence="2 3">
    <name type="scientific">Emericellopsis cladophorae</name>
    <dbReference type="NCBI Taxonomy" id="2686198"/>
    <lineage>
        <taxon>Eukaryota</taxon>
        <taxon>Fungi</taxon>
        <taxon>Dikarya</taxon>
        <taxon>Ascomycota</taxon>
        <taxon>Pezizomycotina</taxon>
        <taxon>Sordariomycetes</taxon>
        <taxon>Hypocreomycetidae</taxon>
        <taxon>Hypocreales</taxon>
        <taxon>Bionectriaceae</taxon>
        <taxon>Emericellopsis</taxon>
    </lineage>
</organism>
<evidence type="ECO:0000313" key="2">
    <source>
        <dbReference type="EMBL" id="KAI6780089.1"/>
    </source>
</evidence>
<protein>
    <submittedName>
        <fullName evidence="2">Kazal domain-containing protein</fullName>
    </submittedName>
</protein>
<name>A0A9P9XZC2_9HYPO</name>
<dbReference type="OrthoDB" id="3799394at2759"/>
<dbReference type="Proteomes" id="UP001055219">
    <property type="component" value="Unassembled WGS sequence"/>
</dbReference>
<reference evidence="2" key="2">
    <citation type="submission" date="2022-07" db="EMBL/GenBank/DDBJ databases">
        <authorList>
            <person name="Goncalves M.F.M."/>
            <person name="Hilario S."/>
            <person name="Van De Peer Y."/>
            <person name="Esteves A.C."/>
            <person name="Alves A."/>
        </authorList>
    </citation>
    <scope>NUCLEOTIDE SEQUENCE</scope>
    <source>
        <strain evidence="2">MUM 19.33</strain>
    </source>
</reference>
<feature type="signal peptide" evidence="1">
    <location>
        <begin position="1"/>
        <end position="18"/>
    </location>
</feature>
<accession>A0A9P9XZC2</accession>
<dbReference type="RefSeq" id="XP_051360945.1">
    <property type="nucleotide sequence ID" value="XM_051507888.1"/>
</dbReference>
<proteinExistence type="predicted"/>